<dbReference type="InterPro" id="IPR043128">
    <property type="entry name" value="Rev_trsase/Diguanyl_cyclase"/>
</dbReference>
<dbReference type="InterPro" id="IPR011006">
    <property type="entry name" value="CheY-like_superfamily"/>
</dbReference>
<keyword evidence="2" id="KW-0418">Kinase</keyword>
<dbReference type="PROSITE" id="PS50883">
    <property type="entry name" value="EAL"/>
    <property type="match status" value="1"/>
</dbReference>
<dbReference type="InterPro" id="IPR001633">
    <property type="entry name" value="EAL_dom"/>
</dbReference>
<evidence type="ECO:0000256" key="3">
    <source>
        <dbReference type="PROSITE-ProRule" id="PRU00169"/>
    </source>
</evidence>
<dbReference type="Pfam" id="PF00990">
    <property type="entry name" value="GGDEF"/>
    <property type="match status" value="1"/>
</dbReference>
<dbReference type="SUPFAM" id="SSF55781">
    <property type="entry name" value="GAF domain-like"/>
    <property type="match status" value="2"/>
</dbReference>
<dbReference type="InterPro" id="IPR029787">
    <property type="entry name" value="Nucleotide_cyclase"/>
</dbReference>
<comment type="caution">
    <text evidence="7">The sequence shown here is derived from an EMBL/GenBank/DDBJ whole genome shotgun (WGS) entry which is preliminary data.</text>
</comment>
<dbReference type="PANTHER" id="PTHR44757:SF2">
    <property type="entry name" value="BIOFILM ARCHITECTURE MAINTENANCE PROTEIN MBAA"/>
    <property type="match status" value="1"/>
</dbReference>
<feature type="domain" description="EAL" evidence="5">
    <location>
        <begin position="726"/>
        <end position="980"/>
    </location>
</feature>
<evidence type="ECO:0000256" key="2">
    <source>
        <dbReference type="ARBA" id="ARBA00022777"/>
    </source>
</evidence>
<dbReference type="SUPFAM" id="SSF55073">
    <property type="entry name" value="Nucleotide cyclase"/>
    <property type="match status" value="1"/>
</dbReference>
<reference evidence="7 8" key="1">
    <citation type="submission" date="2019-07" db="EMBL/GenBank/DDBJ databases">
        <title>Whole genome shotgun sequence of Thiobacillus plumbophilus NBRC 107929.</title>
        <authorList>
            <person name="Hosoyama A."/>
            <person name="Uohara A."/>
            <person name="Ohji S."/>
            <person name="Ichikawa N."/>
        </authorList>
    </citation>
    <scope>NUCLEOTIDE SEQUENCE [LARGE SCALE GENOMIC DNA]</scope>
    <source>
        <strain evidence="7 8">NBRC 107929</strain>
    </source>
</reference>
<feature type="domain" description="GGDEF" evidence="6">
    <location>
        <begin position="584"/>
        <end position="718"/>
    </location>
</feature>
<dbReference type="InterPro" id="IPR035919">
    <property type="entry name" value="EAL_sf"/>
</dbReference>
<evidence type="ECO:0000313" key="7">
    <source>
        <dbReference type="EMBL" id="GEP30142.1"/>
    </source>
</evidence>
<dbReference type="SMART" id="SM00065">
    <property type="entry name" value="GAF"/>
    <property type="match status" value="2"/>
</dbReference>
<dbReference type="InterPro" id="IPR052155">
    <property type="entry name" value="Biofilm_reg_signaling"/>
</dbReference>
<feature type="modified residue" description="4-aspartylphosphate" evidence="3">
    <location>
        <position position="61"/>
    </location>
</feature>
<dbReference type="GO" id="GO:0000160">
    <property type="term" value="P:phosphorelay signal transduction system"/>
    <property type="evidence" value="ECO:0007669"/>
    <property type="project" value="InterPro"/>
</dbReference>
<dbReference type="CDD" id="cd01948">
    <property type="entry name" value="EAL"/>
    <property type="match status" value="1"/>
</dbReference>
<sequence>MKSRKNNNNGIEILIAEDSPTQAEKLQYLLEEHGYAVVTAANGKQALAAARRRRPALIVSDVMMPEMDGFALCGEIKRDDQLQDVPVMLLTTLSDVRDIMKGLECGADNFIRKPYEERYLLARVDYLLMNNELRKSQKMQVGVEIYLGGQKHFITAERQQIVDLLISVYEEAVHISEELKVRQRELADSNSALTGLYHVAEGLNRAVSEREVCDKALEHAMELPGVQAGWIALWEDDAFRTAAVRNLPPALLGEDAMEGLCECRRRFLAGELGHVTNILECEWLKHAAGNTHGLRYHASVPLWSGDCMLGIMNLVGADQGLFKDDELDTLYGVGHQVGIALERARLHERLEQLVAERTAALTAEIAERKRAQARIVRLNRIYSVLSGINTTIVRVREPQELFDEACRIAVEHGKFTFAWVGTLDAGTQQVTPVARAGRDDGYLSRINLSAAEDTPGNCTLTARAVTRRQPVICNDIATDTAMQSLRAEALKRGYRSVAVFPLMLGDRPVGVFLLYAPEADVFDEEEMRLLVEMAGDISFALDHLEKEARLNYLAYFDAVTGLPNRTLFLDRVAQKINVARRDRKVFSVIMLDLNRFSSINETLGRQAGDDLLRLLTQRLQGILGETDILAHFSADYFGIVTHHDDESVNIVHVLESILSAIRNQPFLVSGQELRVSARAGISSYPVDGQDIETLFHNAESALKKAKLSGDKYLFYTPAFNALVAEKLSLENKLRRALEQEQLVLHYQPKVDLASGQISGLEALLRWNDPETGLVPPLKFIPLLEETGMILEAGQWALEKAVSDSLVWQTQGLRSPRVAVNVSPIQLQQKDFVSMIERVVKGDGDVAGRLELEITESLVMQDIVANIQKLQMIQEMGVEVAIDDFGTGYSSLSYIAKLPVSTLKIDRAFIMNMTSNSDDLSIVSTIISLAHSLNMRVVAEGVETGEQARLLRLLKCDEIQGFLFSPAVPAEQIERFLRERKSLLG</sequence>
<gene>
    <name evidence="7" type="ORF">TPL01_12800</name>
</gene>
<keyword evidence="3" id="KW-0597">Phosphoprotein</keyword>
<dbReference type="SUPFAM" id="SSF141868">
    <property type="entry name" value="EAL domain-like"/>
    <property type="match status" value="1"/>
</dbReference>
<dbReference type="Gene3D" id="3.20.20.450">
    <property type="entry name" value="EAL domain"/>
    <property type="match status" value="1"/>
</dbReference>
<dbReference type="InterPro" id="IPR003018">
    <property type="entry name" value="GAF"/>
</dbReference>
<dbReference type="SMART" id="SM00267">
    <property type="entry name" value="GGDEF"/>
    <property type="match status" value="1"/>
</dbReference>
<dbReference type="AlphaFoldDB" id="A0A512L6S1"/>
<evidence type="ECO:0000259" key="4">
    <source>
        <dbReference type="PROSITE" id="PS50110"/>
    </source>
</evidence>
<dbReference type="Pfam" id="PF13185">
    <property type="entry name" value="GAF_2"/>
    <property type="match status" value="2"/>
</dbReference>
<dbReference type="CDD" id="cd01949">
    <property type="entry name" value="GGDEF"/>
    <property type="match status" value="1"/>
</dbReference>
<dbReference type="PROSITE" id="PS50110">
    <property type="entry name" value="RESPONSE_REGULATORY"/>
    <property type="match status" value="1"/>
</dbReference>
<organism evidence="7 8">
    <name type="scientific">Sulfuriferula plumbiphila</name>
    <dbReference type="NCBI Taxonomy" id="171865"/>
    <lineage>
        <taxon>Bacteria</taxon>
        <taxon>Pseudomonadati</taxon>
        <taxon>Pseudomonadota</taxon>
        <taxon>Betaproteobacteria</taxon>
        <taxon>Nitrosomonadales</taxon>
        <taxon>Sulfuricellaceae</taxon>
        <taxon>Sulfuriferula</taxon>
    </lineage>
</organism>
<dbReference type="SUPFAM" id="SSF52172">
    <property type="entry name" value="CheY-like"/>
    <property type="match status" value="1"/>
</dbReference>
<dbReference type="PANTHER" id="PTHR44757">
    <property type="entry name" value="DIGUANYLATE CYCLASE DGCP"/>
    <property type="match status" value="1"/>
</dbReference>
<dbReference type="GO" id="GO:0016301">
    <property type="term" value="F:kinase activity"/>
    <property type="evidence" value="ECO:0007669"/>
    <property type="project" value="UniProtKB-KW"/>
</dbReference>
<feature type="domain" description="Response regulatory" evidence="4">
    <location>
        <begin position="12"/>
        <end position="128"/>
    </location>
</feature>
<name>A0A512L6S1_9PROT</name>
<dbReference type="FunFam" id="3.20.20.450:FF:000001">
    <property type="entry name" value="Cyclic di-GMP phosphodiesterase yahA"/>
    <property type="match status" value="1"/>
</dbReference>
<dbReference type="SMART" id="SM00052">
    <property type="entry name" value="EAL"/>
    <property type="match status" value="1"/>
</dbReference>
<keyword evidence="1" id="KW-0808">Transferase</keyword>
<evidence type="ECO:0000259" key="5">
    <source>
        <dbReference type="PROSITE" id="PS50883"/>
    </source>
</evidence>
<dbReference type="Proteomes" id="UP000321337">
    <property type="component" value="Unassembled WGS sequence"/>
</dbReference>
<evidence type="ECO:0008006" key="9">
    <source>
        <dbReference type="Google" id="ProtNLM"/>
    </source>
</evidence>
<evidence type="ECO:0000259" key="6">
    <source>
        <dbReference type="PROSITE" id="PS50887"/>
    </source>
</evidence>
<dbReference type="InterPro" id="IPR000160">
    <property type="entry name" value="GGDEF_dom"/>
</dbReference>
<protein>
    <recommendedName>
        <fullName evidence="9">Diguanylate cyclase</fullName>
    </recommendedName>
</protein>
<accession>A0A512L6S1</accession>
<dbReference type="RefSeq" id="WP_147071925.1">
    <property type="nucleotide sequence ID" value="NZ_AP021884.1"/>
</dbReference>
<dbReference type="EMBL" id="BKAD01000011">
    <property type="protein sequence ID" value="GEP30142.1"/>
    <property type="molecule type" value="Genomic_DNA"/>
</dbReference>
<dbReference type="Pfam" id="PF00072">
    <property type="entry name" value="Response_reg"/>
    <property type="match status" value="1"/>
</dbReference>
<proteinExistence type="predicted"/>
<dbReference type="PROSITE" id="PS50887">
    <property type="entry name" value="GGDEF"/>
    <property type="match status" value="1"/>
</dbReference>
<evidence type="ECO:0000256" key="1">
    <source>
        <dbReference type="ARBA" id="ARBA00022679"/>
    </source>
</evidence>
<dbReference type="OrthoDB" id="9813903at2"/>
<dbReference type="Gene3D" id="3.30.450.40">
    <property type="match status" value="2"/>
</dbReference>
<keyword evidence="8" id="KW-1185">Reference proteome</keyword>
<dbReference type="InterPro" id="IPR001789">
    <property type="entry name" value="Sig_transdc_resp-reg_receiver"/>
</dbReference>
<dbReference type="SMART" id="SM00448">
    <property type="entry name" value="REC"/>
    <property type="match status" value="1"/>
</dbReference>
<dbReference type="Gene3D" id="3.30.70.270">
    <property type="match status" value="1"/>
</dbReference>
<dbReference type="NCBIfam" id="TIGR00254">
    <property type="entry name" value="GGDEF"/>
    <property type="match status" value="1"/>
</dbReference>
<dbReference type="Pfam" id="PF00563">
    <property type="entry name" value="EAL"/>
    <property type="match status" value="1"/>
</dbReference>
<evidence type="ECO:0000313" key="8">
    <source>
        <dbReference type="Proteomes" id="UP000321337"/>
    </source>
</evidence>
<dbReference type="InterPro" id="IPR029016">
    <property type="entry name" value="GAF-like_dom_sf"/>
</dbReference>
<dbReference type="Gene3D" id="3.40.50.2300">
    <property type="match status" value="1"/>
</dbReference>